<gene>
    <name evidence="12" type="primary">MPUL0A00620</name>
    <name evidence="12" type="ORF">METSCH_A00620</name>
</gene>
<evidence type="ECO:0000256" key="4">
    <source>
        <dbReference type="ARBA" id="ARBA00022741"/>
    </source>
</evidence>
<dbReference type="InterPro" id="IPR015413">
    <property type="entry name" value="Methionyl/Leucyl_tRNA_Synth"/>
</dbReference>
<dbReference type="PANTHER" id="PTHR43326">
    <property type="entry name" value="METHIONYL-TRNA SYNTHETASE"/>
    <property type="match status" value="1"/>
</dbReference>
<evidence type="ECO:0000259" key="11">
    <source>
        <dbReference type="Pfam" id="PF09334"/>
    </source>
</evidence>
<dbReference type="GO" id="GO:0004825">
    <property type="term" value="F:methionine-tRNA ligase activity"/>
    <property type="evidence" value="ECO:0007669"/>
    <property type="project" value="UniProtKB-EC"/>
</dbReference>
<dbReference type="NCBIfam" id="TIGR00398">
    <property type="entry name" value="metG"/>
    <property type="match status" value="1"/>
</dbReference>
<dbReference type="PRINTS" id="PR01041">
    <property type="entry name" value="TRNASYNTHMET"/>
</dbReference>
<dbReference type="STRING" id="2163413.A0A4P6XIX1"/>
<dbReference type="Proteomes" id="UP000292447">
    <property type="component" value="Chromosome I"/>
</dbReference>
<dbReference type="Gene3D" id="2.170.220.10">
    <property type="match status" value="1"/>
</dbReference>
<sequence length="572" mass="66230">MPPRLNKNCCWRIARQFKSVARKPFYVTTPIFYVNASPHLGHIYSMLLADTRVRWERLDPANETYFLTGTDEHGLKIQAAAEKENVDPKIFVDRVSQNFKTLALTFDVDANRFIRTTDLDHIIAVQHFWNDMLSKGLIYKGSHSGWYSVSDEAFYPETHTTEISDAKTGLTKRISIETRNEVVFHKEENYFFRLSQFGDKLREHLDLNPTFVFPELKHRELVNSLKAEDLEDLSVSRPSSRLKWGISVPGDDSQKIYVWFDALVNYLTAAGYPKLDASSYMSIWPANTHIVGKDITRFHCVYWPIFLMAAGVRLPKQVLVHSHWLSEGVKMSKSLGNVVDPFELSERYSTDPTRFYLMENASVSNDCKFSEREIQNTHSLLVNKWANICSRIGGAKFNLLEAVARQRNGRYDNINNVVSLLKNEDAQYTLELRDKLVQSIDSLYKDMDKEMHTYGQIRALHRWWETVELGNEFFQHCEPWRYQSASKPGEKNYEIHQTFANYAVYLCAEAGRVTSICALPFMPNLASRFLGHWNVSQERRTNKNAQFGLDLDYGAIDESTKNFKVMNKLKTQ</sequence>
<dbReference type="SUPFAM" id="SSF52374">
    <property type="entry name" value="Nucleotidylyl transferase"/>
    <property type="match status" value="1"/>
</dbReference>
<keyword evidence="5 10" id="KW-0067">ATP-binding</keyword>
<dbReference type="Gene3D" id="1.10.730.10">
    <property type="entry name" value="Isoleucyl-tRNA Synthetase, Domain 1"/>
    <property type="match status" value="1"/>
</dbReference>
<evidence type="ECO:0000313" key="12">
    <source>
        <dbReference type="EMBL" id="QBM85444.1"/>
    </source>
</evidence>
<protein>
    <recommendedName>
        <fullName evidence="8">Methionine--tRNA ligase, mitochondrial</fullName>
        <ecNumber evidence="2">6.1.1.10</ecNumber>
    </recommendedName>
    <alternativeName>
        <fullName evidence="9">Methionyl-tRNA synthetase</fullName>
    </alternativeName>
</protein>
<proteinExistence type="inferred from homology"/>
<evidence type="ECO:0000256" key="6">
    <source>
        <dbReference type="ARBA" id="ARBA00022917"/>
    </source>
</evidence>
<dbReference type="GO" id="GO:0006431">
    <property type="term" value="P:methionyl-tRNA aminoacylation"/>
    <property type="evidence" value="ECO:0007669"/>
    <property type="project" value="InterPro"/>
</dbReference>
<dbReference type="EC" id="6.1.1.10" evidence="2"/>
<evidence type="ECO:0000256" key="2">
    <source>
        <dbReference type="ARBA" id="ARBA00012838"/>
    </source>
</evidence>
<evidence type="ECO:0000256" key="10">
    <source>
        <dbReference type="RuleBase" id="RU363039"/>
    </source>
</evidence>
<evidence type="ECO:0000256" key="8">
    <source>
        <dbReference type="ARBA" id="ARBA00026124"/>
    </source>
</evidence>
<dbReference type="GO" id="GO:0005524">
    <property type="term" value="F:ATP binding"/>
    <property type="evidence" value="ECO:0007669"/>
    <property type="project" value="UniProtKB-KW"/>
</dbReference>
<comment type="similarity">
    <text evidence="1 10">Belongs to the class-I aminoacyl-tRNA synthetase family.</text>
</comment>
<feature type="domain" description="Methionyl/Leucyl tRNA synthetase" evidence="11">
    <location>
        <begin position="25"/>
        <end position="392"/>
    </location>
</feature>
<name>A0A4P6XIX1_9ASCO</name>
<evidence type="ECO:0000256" key="3">
    <source>
        <dbReference type="ARBA" id="ARBA00022598"/>
    </source>
</evidence>
<dbReference type="CDD" id="cd00814">
    <property type="entry name" value="MetRS_core"/>
    <property type="match status" value="1"/>
</dbReference>
<keyword evidence="4 10" id="KW-0547">Nucleotide-binding</keyword>
<dbReference type="InterPro" id="IPR014758">
    <property type="entry name" value="Met-tRNA_synth"/>
</dbReference>
<reference evidence="13" key="1">
    <citation type="submission" date="2019-03" db="EMBL/GenBank/DDBJ databases">
        <title>Snf2 controls pulcherriminic acid biosynthesis and connects pigmentation and antifungal activity of the yeast Metschnikowia pulcherrima.</title>
        <authorList>
            <person name="Gore-Lloyd D."/>
            <person name="Sumann I."/>
            <person name="Brachmann A.O."/>
            <person name="Schneeberger K."/>
            <person name="Ortiz-Merino R.A."/>
            <person name="Moreno-Beltran M."/>
            <person name="Schlaefli M."/>
            <person name="Kirner P."/>
            <person name="Santos Kron A."/>
            <person name="Wolfe K.H."/>
            <person name="Piel J."/>
            <person name="Ahrens C.H."/>
            <person name="Henk D."/>
            <person name="Freimoser F.M."/>
        </authorList>
    </citation>
    <scope>NUCLEOTIDE SEQUENCE [LARGE SCALE GENOMIC DNA]</scope>
    <source>
        <strain evidence="13">APC 1.2</strain>
    </source>
</reference>
<dbReference type="InterPro" id="IPR009080">
    <property type="entry name" value="tRNAsynth_Ia_anticodon-bd"/>
</dbReference>
<dbReference type="SUPFAM" id="SSF47323">
    <property type="entry name" value="Anticodon-binding domain of a subclass of class I aminoacyl-tRNA synthetases"/>
    <property type="match status" value="1"/>
</dbReference>
<evidence type="ECO:0000256" key="1">
    <source>
        <dbReference type="ARBA" id="ARBA00005594"/>
    </source>
</evidence>
<dbReference type="Pfam" id="PF09334">
    <property type="entry name" value="tRNA-synt_1g"/>
    <property type="match status" value="1"/>
</dbReference>
<dbReference type="FunFam" id="2.170.220.10:FF:000002">
    <property type="entry name" value="Methionine--tRNA ligase"/>
    <property type="match status" value="1"/>
</dbReference>
<keyword evidence="3 10" id="KW-0436">Ligase</keyword>
<keyword evidence="13" id="KW-1185">Reference proteome</keyword>
<dbReference type="EMBL" id="CP034456">
    <property type="protein sequence ID" value="QBM85444.1"/>
    <property type="molecule type" value="Genomic_DNA"/>
</dbReference>
<dbReference type="InterPro" id="IPR014729">
    <property type="entry name" value="Rossmann-like_a/b/a_fold"/>
</dbReference>
<accession>A0A4P6XIX1</accession>
<dbReference type="PANTHER" id="PTHR43326:SF1">
    <property type="entry name" value="METHIONINE--TRNA LIGASE, MITOCHONDRIAL"/>
    <property type="match status" value="1"/>
</dbReference>
<evidence type="ECO:0000256" key="5">
    <source>
        <dbReference type="ARBA" id="ARBA00022840"/>
    </source>
</evidence>
<organism evidence="12 13">
    <name type="scientific">Metschnikowia aff. pulcherrima</name>
    <dbReference type="NCBI Taxonomy" id="2163413"/>
    <lineage>
        <taxon>Eukaryota</taxon>
        <taxon>Fungi</taxon>
        <taxon>Dikarya</taxon>
        <taxon>Ascomycota</taxon>
        <taxon>Saccharomycotina</taxon>
        <taxon>Pichiomycetes</taxon>
        <taxon>Metschnikowiaceae</taxon>
        <taxon>Metschnikowia</taxon>
    </lineage>
</organism>
<dbReference type="Gene3D" id="3.40.50.620">
    <property type="entry name" value="HUPs"/>
    <property type="match status" value="1"/>
</dbReference>
<evidence type="ECO:0000313" key="13">
    <source>
        <dbReference type="Proteomes" id="UP000292447"/>
    </source>
</evidence>
<evidence type="ECO:0000256" key="9">
    <source>
        <dbReference type="ARBA" id="ARBA00030904"/>
    </source>
</evidence>
<evidence type="ECO:0000256" key="7">
    <source>
        <dbReference type="ARBA" id="ARBA00023146"/>
    </source>
</evidence>
<dbReference type="AlphaFoldDB" id="A0A4P6XIX1"/>
<dbReference type="InterPro" id="IPR023457">
    <property type="entry name" value="Met-tRNA_synth_2"/>
</dbReference>
<keyword evidence="7 10" id="KW-0030">Aminoacyl-tRNA synthetase</keyword>
<keyword evidence="6 10" id="KW-0648">Protein biosynthesis</keyword>
<dbReference type="InterPro" id="IPR033911">
    <property type="entry name" value="MetRS_core"/>
</dbReference>